<dbReference type="AlphaFoldDB" id="A0A2T0JWV2"/>
<dbReference type="Proteomes" id="UP000239415">
    <property type="component" value="Unassembled WGS sequence"/>
</dbReference>
<feature type="region of interest" description="Disordered" evidence="1">
    <location>
        <begin position="151"/>
        <end position="226"/>
    </location>
</feature>
<evidence type="ECO:0000256" key="1">
    <source>
        <dbReference type="SAM" id="MobiDB-lite"/>
    </source>
</evidence>
<evidence type="ECO:0000313" key="2">
    <source>
        <dbReference type="EMBL" id="PRX12231.1"/>
    </source>
</evidence>
<name>A0A2T0JWV2_9ACTN</name>
<comment type="caution">
    <text evidence="2">The sequence shown here is derived from an EMBL/GenBank/DDBJ whole genome shotgun (WGS) entry which is preliminary data.</text>
</comment>
<feature type="compositionally biased region" description="Low complexity" evidence="1">
    <location>
        <begin position="151"/>
        <end position="167"/>
    </location>
</feature>
<dbReference type="EMBL" id="PVMZ01000029">
    <property type="protein sequence ID" value="PRX12231.1"/>
    <property type="molecule type" value="Genomic_DNA"/>
</dbReference>
<accession>A0A2T0JWV2</accession>
<proteinExistence type="predicted"/>
<sequence>RFFPTLSMMLDILPETPGPLILDVRQNGAGPPTWSPTPMGAPQITTLRRARLRGDPRPYMRHGSPRGGRGDPPHWRTRLTAGRRLGLDVRQPIGGMSQPQSGTPGCGGSREPLRPGPVSEWDRSEARFRCPPGGAPWAPGHRGCIRAFAASGRAAAGPRRSPAARPPTTQRLGHPQPRASATHNPAARPPTTPRLGHPQPRASATHNPGRRLGHAAARLPLRYKGL</sequence>
<protein>
    <submittedName>
        <fullName evidence="2">Uncharacterized protein</fullName>
    </submittedName>
</protein>
<evidence type="ECO:0000313" key="3">
    <source>
        <dbReference type="Proteomes" id="UP000239415"/>
    </source>
</evidence>
<gene>
    <name evidence="2" type="ORF">CLV67_12988</name>
</gene>
<reference evidence="2 3" key="1">
    <citation type="submission" date="2018-03" db="EMBL/GenBank/DDBJ databases">
        <title>Genomic Encyclopedia of Archaeal and Bacterial Type Strains, Phase II (KMG-II): from individual species to whole genera.</title>
        <authorList>
            <person name="Goeker M."/>
        </authorList>
    </citation>
    <scope>NUCLEOTIDE SEQUENCE [LARGE SCALE GENOMIC DNA]</scope>
    <source>
        <strain evidence="2 3">DSM 43146</strain>
    </source>
</reference>
<keyword evidence="3" id="KW-1185">Reference proteome</keyword>
<feature type="region of interest" description="Disordered" evidence="1">
    <location>
        <begin position="55"/>
        <end position="75"/>
    </location>
</feature>
<feature type="non-terminal residue" evidence="2">
    <location>
        <position position="1"/>
    </location>
</feature>
<organism evidence="2 3">
    <name type="scientific">Actinoplanes italicus</name>
    <dbReference type="NCBI Taxonomy" id="113567"/>
    <lineage>
        <taxon>Bacteria</taxon>
        <taxon>Bacillati</taxon>
        <taxon>Actinomycetota</taxon>
        <taxon>Actinomycetes</taxon>
        <taxon>Micromonosporales</taxon>
        <taxon>Micromonosporaceae</taxon>
        <taxon>Actinoplanes</taxon>
    </lineage>
</organism>
<feature type="region of interest" description="Disordered" evidence="1">
    <location>
        <begin position="90"/>
        <end position="121"/>
    </location>
</feature>